<evidence type="ECO:0000256" key="2">
    <source>
        <dbReference type="ARBA" id="ARBA00022737"/>
    </source>
</evidence>
<reference evidence="6 7" key="1">
    <citation type="submission" date="2019-09" db="EMBL/GenBank/DDBJ databases">
        <title>Bird 10,000 Genomes (B10K) Project - Family phase.</title>
        <authorList>
            <person name="Zhang G."/>
        </authorList>
    </citation>
    <scope>NUCLEOTIDE SEQUENCE [LARGE SCALE GENOMIC DNA]</scope>
    <source>
        <strain evidence="6">B10K-DU-029-49</strain>
        <tissue evidence="6">Liver</tissue>
    </source>
</reference>
<feature type="domain" description="SRCR" evidence="5">
    <location>
        <begin position="131"/>
        <end position="175"/>
    </location>
</feature>
<name>A0A7K6I5H2_9PASS</name>
<dbReference type="SMART" id="SM00202">
    <property type="entry name" value="SR"/>
    <property type="match status" value="1"/>
</dbReference>
<dbReference type="PRINTS" id="PR00258">
    <property type="entry name" value="SPERACTRCPTR"/>
</dbReference>
<dbReference type="AlphaFoldDB" id="A0A7K6I5H2"/>
<dbReference type="InterPro" id="IPR001190">
    <property type="entry name" value="SRCR"/>
</dbReference>
<feature type="non-terminal residue" evidence="6">
    <location>
        <position position="1"/>
    </location>
</feature>
<keyword evidence="1" id="KW-0732">Signal</keyword>
<evidence type="ECO:0000256" key="4">
    <source>
        <dbReference type="PROSITE-ProRule" id="PRU00196"/>
    </source>
</evidence>
<feature type="non-terminal residue" evidence="6">
    <location>
        <position position="175"/>
    </location>
</feature>
<dbReference type="Gene3D" id="3.10.250.10">
    <property type="entry name" value="SRCR-like domain"/>
    <property type="match status" value="2"/>
</dbReference>
<proteinExistence type="predicted"/>
<organism evidence="6 7">
    <name type="scientific">Dasyornis broadbenti</name>
    <name type="common">rufous bristle-bird</name>
    <dbReference type="NCBI Taxonomy" id="243059"/>
    <lineage>
        <taxon>Eukaryota</taxon>
        <taxon>Metazoa</taxon>
        <taxon>Chordata</taxon>
        <taxon>Craniata</taxon>
        <taxon>Vertebrata</taxon>
        <taxon>Euteleostomi</taxon>
        <taxon>Archelosauria</taxon>
        <taxon>Archosauria</taxon>
        <taxon>Dinosauria</taxon>
        <taxon>Saurischia</taxon>
        <taxon>Theropoda</taxon>
        <taxon>Coelurosauria</taxon>
        <taxon>Aves</taxon>
        <taxon>Neognathae</taxon>
        <taxon>Neoaves</taxon>
        <taxon>Telluraves</taxon>
        <taxon>Australaves</taxon>
        <taxon>Passeriformes</taxon>
        <taxon>Meliphagoidea</taxon>
        <taxon>Dasyornithidae</taxon>
        <taxon>Dasyornis</taxon>
    </lineage>
</organism>
<keyword evidence="7" id="KW-1185">Reference proteome</keyword>
<gene>
    <name evidence="6" type="primary">Dmbt1_9</name>
    <name evidence="6" type="ORF">DASBRO_R04624</name>
</gene>
<feature type="disulfide bond" evidence="4">
    <location>
        <begin position="31"/>
        <end position="92"/>
    </location>
</feature>
<feature type="disulfide bond" evidence="4">
    <location>
        <begin position="18"/>
        <end position="82"/>
    </location>
</feature>
<dbReference type="PROSITE" id="PS00420">
    <property type="entry name" value="SRCR_1"/>
    <property type="match status" value="1"/>
</dbReference>
<sequence length="175" mass="18291">RCVGRVEVQHLGRWGTVCDDTWDLAAAQVTCTHLGCGSALGAPGHAHFGGGSGPIWLDGLSCSGEELTLAQCRLHTWGEHDCSHAEDAGAVCSGELRWSQVCSAEHQVCPSEAQVSAGGAQVHSGADPPQVRLRAGPGPCAGQVQVLHNRTWHQVCGLTWGLPEAQVLCRQLGCG</sequence>
<feature type="disulfide bond" evidence="4">
    <location>
        <begin position="62"/>
        <end position="72"/>
    </location>
</feature>
<dbReference type="PROSITE" id="PS50287">
    <property type="entry name" value="SRCR_2"/>
    <property type="match status" value="2"/>
</dbReference>
<dbReference type="GO" id="GO:0016020">
    <property type="term" value="C:membrane"/>
    <property type="evidence" value="ECO:0007669"/>
    <property type="project" value="InterPro"/>
</dbReference>
<evidence type="ECO:0000313" key="6">
    <source>
        <dbReference type="EMBL" id="NWV83259.1"/>
    </source>
</evidence>
<evidence type="ECO:0000256" key="1">
    <source>
        <dbReference type="ARBA" id="ARBA00022729"/>
    </source>
</evidence>
<dbReference type="PANTHER" id="PTHR19331:SF487">
    <property type="entry name" value="SOLUBLE SCAVENGER RECEPTOR CYSTEINE-RICH DOMAIN-CONTAINING PROTEIN SSC5D"/>
    <property type="match status" value="1"/>
</dbReference>
<dbReference type="InterPro" id="IPR036772">
    <property type="entry name" value="SRCR-like_dom_sf"/>
</dbReference>
<keyword evidence="3 4" id="KW-1015">Disulfide bond</keyword>
<comment type="caution">
    <text evidence="4">Lacks conserved residue(s) required for the propagation of feature annotation.</text>
</comment>
<evidence type="ECO:0000313" key="7">
    <source>
        <dbReference type="Proteomes" id="UP000521322"/>
    </source>
</evidence>
<accession>A0A7K6I5H2</accession>
<evidence type="ECO:0000256" key="3">
    <source>
        <dbReference type="ARBA" id="ARBA00023157"/>
    </source>
</evidence>
<keyword evidence="2" id="KW-0677">Repeat</keyword>
<dbReference type="FunFam" id="3.10.250.10:FF:000002">
    <property type="entry name" value="Scavenger receptor cysteine-rich type 1 protein M130"/>
    <property type="match status" value="1"/>
</dbReference>
<dbReference type="Proteomes" id="UP000521322">
    <property type="component" value="Unassembled WGS sequence"/>
</dbReference>
<dbReference type="Pfam" id="PF00530">
    <property type="entry name" value="SRCR"/>
    <property type="match status" value="2"/>
</dbReference>
<protein>
    <submittedName>
        <fullName evidence="6">DMBT1 protein</fullName>
    </submittedName>
</protein>
<dbReference type="SUPFAM" id="SSF56487">
    <property type="entry name" value="SRCR-like"/>
    <property type="match status" value="2"/>
</dbReference>
<feature type="domain" description="SRCR" evidence="5">
    <location>
        <begin position="1"/>
        <end position="93"/>
    </location>
</feature>
<dbReference type="EMBL" id="VZRN01005157">
    <property type="protein sequence ID" value="NWV83259.1"/>
    <property type="molecule type" value="Genomic_DNA"/>
</dbReference>
<comment type="caution">
    <text evidence="6">The sequence shown here is derived from an EMBL/GenBank/DDBJ whole genome shotgun (WGS) entry which is preliminary data.</text>
</comment>
<dbReference type="PANTHER" id="PTHR19331">
    <property type="entry name" value="SCAVENGER RECEPTOR DOMAIN-CONTAINING"/>
    <property type="match status" value="1"/>
</dbReference>
<evidence type="ECO:0000259" key="5">
    <source>
        <dbReference type="PROSITE" id="PS50287"/>
    </source>
</evidence>